<evidence type="ECO:0000313" key="3">
    <source>
        <dbReference type="Proteomes" id="UP000886844"/>
    </source>
</evidence>
<feature type="signal peptide" evidence="1">
    <location>
        <begin position="1"/>
        <end position="24"/>
    </location>
</feature>
<gene>
    <name evidence="2" type="ORF">H9828_09230</name>
</gene>
<sequence>MKRFNNFCRLSVRNLCGVLAGALALGSCTSVDDTLGGNLIPDNQQMRAGFITIDGLNPKKYVETRLFQTDSIVSSNISYGYFGMQVNDSIGERKAGFLSQMVSYYAVPEDYFGYMPIFDSAQLLLSITAFGADTLTEQHFAVYEILSNDYITNRESSDTTFYLGFQPDKQTVNTDEEPLFRFTLGGEGKYPSTTTAVTMTPTESGKKYIRRLMLQEGTYKDKYSIYSADSLEYFIEEFPGLYITPDPAYPVTKEGTNAGTIYATSLDASGLSIFGRNRVESDPSLIKDTIGMVLYFYDSYVEHGNVSVNSIEHDYSQIQVPELKFDQKTDAQEPASNEADTRKPVTQFRVEGLGGAITEMTFTPGFFATLEEKIAEENAKDGKDFQTLAFSQARMSVYFTGSSYDWGSLDPNPGDGETGSPLMSLIKEMDAAPSRLGLYTNYKSLTPISDYAYTYEQNYSTTLAYGGYVNRSRGCYVINITGYLQQLWNNYIKAKTAAGAEYPDPADTDSFDERYDAWEKAIDWDGISYRKVYIGPEAYSLYTNSFGVFQGASTDDAAPECPIRFDLAYNLIK</sequence>
<comment type="caution">
    <text evidence="2">The sequence shown here is derived from an EMBL/GenBank/DDBJ whole genome shotgun (WGS) entry which is preliminary data.</text>
</comment>
<feature type="chain" id="PRO_5038513555" evidence="1">
    <location>
        <begin position="25"/>
        <end position="573"/>
    </location>
</feature>
<dbReference type="PROSITE" id="PS51257">
    <property type="entry name" value="PROKAR_LIPOPROTEIN"/>
    <property type="match status" value="1"/>
</dbReference>
<organism evidence="2 3">
    <name type="scientific">Candidatus Alistipes intestinigallinarum</name>
    <dbReference type="NCBI Taxonomy" id="2838440"/>
    <lineage>
        <taxon>Bacteria</taxon>
        <taxon>Pseudomonadati</taxon>
        <taxon>Bacteroidota</taxon>
        <taxon>Bacteroidia</taxon>
        <taxon>Bacteroidales</taxon>
        <taxon>Rikenellaceae</taxon>
        <taxon>Alistipes</taxon>
    </lineage>
</organism>
<reference evidence="2" key="1">
    <citation type="journal article" date="2021" name="PeerJ">
        <title>Extensive microbial diversity within the chicken gut microbiome revealed by metagenomics and culture.</title>
        <authorList>
            <person name="Gilroy R."/>
            <person name="Ravi A."/>
            <person name="Getino M."/>
            <person name="Pursley I."/>
            <person name="Horton D.L."/>
            <person name="Alikhan N.F."/>
            <person name="Baker D."/>
            <person name="Gharbi K."/>
            <person name="Hall N."/>
            <person name="Watson M."/>
            <person name="Adriaenssens E.M."/>
            <person name="Foster-Nyarko E."/>
            <person name="Jarju S."/>
            <person name="Secka A."/>
            <person name="Antonio M."/>
            <person name="Oren A."/>
            <person name="Chaudhuri R.R."/>
            <person name="La Ragione R."/>
            <person name="Hildebrand F."/>
            <person name="Pallen M.J."/>
        </authorList>
    </citation>
    <scope>NUCLEOTIDE SEQUENCE</scope>
    <source>
        <strain evidence="2">5134</strain>
    </source>
</reference>
<dbReference type="EMBL" id="DXDA01000068">
    <property type="protein sequence ID" value="HIY69584.1"/>
    <property type="molecule type" value="Genomic_DNA"/>
</dbReference>
<name>A0A9D1Z176_9BACT</name>
<dbReference type="Pfam" id="PF14092">
    <property type="entry name" value="DUF4270"/>
    <property type="match status" value="1"/>
</dbReference>
<protein>
    <submittedName>
        <fullName evidence="2">DUF4270 domain-containing protein</fullName>
    </submittedName>
</protein>
<accession>A0A9D1Z176</accession>
<keyword evidence="1" id="KW-0732">Signal</keyword>
<evidence type="ECO:0000256" key="1">
    <source>
        <dbReference type="SAM" id="SignalP"/>
    </source>
</evidence>
<dbReference type="AlphaFoldDB" id="A0A9D1Z176"/>
<proteinExistence type="predicted"/>
<dbReference type="Proteomes" id="UP000886844">
    <property type="component" value="Unassembled WGS sequence"/>
</dbReference>
<dbReference type="InterPro" id="IPR025366">
    <property type="entry name" value="DUF4270"/>
</dbReference>
<reference evidence="2" key="2">
    <citation type="submission" date="2021-04" db="EMBL/GenBank/DDBJ databases">
        <authorList>
            <person name="Gilroy R."/>
        </authorList>
    </citation>
    <scope>NUCLEOTIDE SEQUENCE</scope>
    <source>
        <strain evidence="2">5134</strain>
    </source>
</reference>
<evidence type="ECO:0000313" key="2">
    <source>
        <dbReference type="EMBL" id="HIY69584.1"/>
    </source>
</evidence>